<feature type="transmembrane region" description="Helical" evidence="12">
    <location>
        <begin position="131"/>
        <end position="149"/>
    </location>
</feature>
<dbReference type="PRINTS" id="PR00171">
    <property type="entry name" value="SUGRTRNSPORT"/>
</dbReference>
<evidence type="ECO:0000256" key="9">
    <source>
        <dbReference type="ARBA" id="ARBA00044504"/>
    </source>
</evidence>
<dbReference type="PANTHER" id="PTHR23500:SF424">
    <property type="entry name" value="POLYOL TRANSPORTER 5"/>
    <property type="match status" value="1"/>
</dbReference>
<comment type="similarity">
    <text evidence="9">Belongs to the major facilitator superfamily. Phosphate:H(+) symporter (TC 2.A.1.9) family.</text>
</comment>
<gene>
    <name evidence="14" type="primary">MaT3</name>
</gene>
<feature type="transmembrane region" description="Helical" evidence="12">
    <location>
        <begin position="331"/>
        <end position="352"/>
    </location>
</feature>
<feature type="transmembrane region" description="Helical" evidence="12">
    <location>
        <begin position="72"/>
        <end position="93"/>
    </location>
</feature>
<feature type="transmembrane region" description="Helical" evidence="12">
    <location>
        <begin position="389"/>
        <end position="418"/>
    </location>
</feature>
<keyword evidence="6" id="KW-0769">Symport</keyword>
<evidence type="ECO:0000259" key="13">
    <source>
        <dbReference type="PROSITE" id="PS50850"/>
    </source>
</evidence>
<dbReference type="PANTHER" id="PTHR23500">
    <property type="entry name" value="SOLUTE CARRIER FAMILY 2, FACILITATED GLUCOSE TRANSPORTER"/>
    <property type="match status" value="1"/>
</dbReference>
<protein>
    <submittedName>
        <fullName evidence="14">Mannitol transporter</fullName>
    </submittedName>
</protein>
<dbReference type="PROSITE" id="PS00217">
    <property type="entry name" value="SUGAR_TRANSPORT_2"/>
    <property type="match status" value="1"/>
</dbReference>
<evidence type="ECO:0000256" key="12">
    <source>
        <dbReference type="SAM" id="Phobius"/>
    </source>
</evidence>
<evidence type="ECO:0000256" key="1">
    <source>
        <dbReference type="ARBA" id="ARBA00004141"/>
    </source>
</evidence>
<evidence type="ECO:0000256" key="6">
    <source>
        <dbReference type="ARBA" id="ARBA00022847"/>
    </source>
</evidence>
<dbReference type="InterPro" id="IPR003663">
    <property type="entry name" value="Sugar/inositol_transpt"/>
</dbReference>
<dbReference type="GO" id="GO:0015293">
    <property type="term" value="F:symporter activity"/>
    <property type="evidence" value="ECO:0007669"/>
    <property type="project" value="UniProtKB-KW"/>
</dbReference>
<feature type="transmembrane region" description="Helical" evidence="12">
    <location>
        <begin position="364"/>
        <end position="382"/>
    </location>
</feature>
<proteinExistence type="inferred from homology"/>
<organism evidence="14">
    <name type="scientific">Apium graveolens</name>
    <name type="common">Celery</name>
    <dbReference type="NCBI Taxonomy" id="4045"/>
    <lineage>
        <taxon>Eukaryota</taxon>
        <taxon>Viridiplantae</taxon>
        <taxon>Streptophyta</taxon>
        <taxon>Embryophyta</taxon>
        <taxon>Tracheophyta</taxon>
        <taxon>Spermatophyta</taxon>
        <taxon>Magnoliopsida</taxon>
        <taxon>eudicotyledons</taxon>
        <taxon>Gunneridae</taxon>
        <taxon>Pentapetalae</taxon>
        <taxon>asterids</taxon>
        <taxon>campanulids</taxon>
        <taxon>Apiales</taxon>
        <taxon>Apiaceae</taxon>
        <taxon>Apioideae</taxon>
        <taxon>apioid superclade</taxon>
        <taxon>Apieae</taxon>
        <taxon>Apium</taxon>
    </lineage>
</organism>
<evidence type="ECO:0000256" key="10">
    <source>
        <dbReference type="RuleBase" id="RU003346"/>
    </source>
</evidence>
<dbReference type="GO" id="GO:0016020">
    <property type="term" value="C:membrane"/>
    <property type="evidence" value="ECO:0007669"/>
    <property type="project" value="UniProtKB-SubCell"/>
</dbReference>
<dbReference type="GO" id="GO:0015144">
    <property type="term" value="F:carbohydrate transmembrane transporter activity"/>
    <property type="evidence" value="ECO:0007669"/>
    <property type="project" value="InterPro"/>
</dbReference>
<feature type="transmembrane region" description="Helical" evidence="12">
    <location>
        <begin position="34"/>
        <end position="52"/>
    </location>
</feature>
<evidence type="ECO:0000256" key="8">
    <source>
        <dbReference type="ARBA" id="ARBA00023136"/>
    </source>
</evidence>
<comment type="subcellular location">
    <subcellularLocation>
        <location evidence="1">Membrane</location>
        <topology evidence="1">Multi-pass membrane protein</topology>
    </subcellularLocation>
</comment>
<dbReference type="InterPro" id="IPR036259">
    <property type="entry name" value="MFS_trans_sf"/>
</dbReference>
<evidence type="ECO:0000256" key="2">
    <source>
        <dbReference type="ARBA" id="ARBA00010992"/>
    </source>
</evidence>
<evidence type="ECO:0000313" key="14">
    <source>
        <dbReference type="EMBL" id="ABX71752.1"/>
    </source>
</evidence>
<dbReference type="AlphaFoldDB" id="A9QU41"/>
<dbReference type="Pfam" id="PF00083">
    <property type="entry name" value="Sugar_tr"/>
    <property type="match status" value="1"/>
</dbReference>
<name>A9QU41_APIGR</name>
<dbReference type="FunFam" id="1.20.1250.20:FF:000025">
    <property type="entry name" value="probable polyol transporter 4"/>
    <property type="match status" value="1"/>
</dbReference>
<reference evidence="14" key="1">
    <citation type="submission" date="2007-11" db="EMBL/GenBank/DDBJ databases">
        <title>A genomic approach towards understanding salt stress tolerance in celery (Apium graveolens L.).</title>
        <authorList>
            <person name="Landouar-Arsivaud L."/>
            <person name="Lemoine R."/>
        </authorList>
    </citation>
    <scope>NUCLEOTIDE SEQUENCE</scope>
</reference>
<feature type="transmembrane region" description="Helical" evidence="12">
    <location>
        <begin position="191"/>
        <end position="214"/>
    </location>
</feature>
<feature type="transmembrane region" description="Helical" evidence="12">
    <location>
        <begin position="161"/>
        <end position="179"/>
    </location>
</feature>
<dbReference type="PROSITE" id="PS00216">
    <property type="entry name" value="SUGAR_TRANSPORT_1"/>
    <property type="match status" value="1"/>
</dbReference>
<keyword evidence="7 12" id="KW-1133">Transmembrane helix</keyword>
<keyword evidence="8 12" id="KW-0472">Membrane</keyword>
<sequence length="524" mass="56663">MAGTSGPSGGVVADPKNLSSPLFDAEKKPKNNKYAFACSILASMTSILLGYDTGVMSGAAIYIKKDLRFTDVQIEIIVGIINIFSLLGSFLAGRTSDWIGRRYTMVLAGGIFFAGAFLMGCATNFEFLMVGRFVAGIGVGYAMMIAPVYTTEVAPASSRGFLTSFPEVFINAGVMLGYVSNFAFAKLPLWLGWRFMLGIGAVPSVGLAIGVLYMPESPRWLVMRGQLGEARRVLEKTSESKEEARQRLEDIKEAAGIPEECNDDVVEVPKRSKDDAVWKELFLHPTPAVRHAAITGIGIHFFQMASGVDAVVLYSPRIFEKAGLKSDNHKLLATIGVGVCKTIFVLISTFLLDKVGRRPLMLSSMGGMVIALLVLSGSLSVINHSHQTVPWAVALAIISVYGFVSVFSSGMGPIAWVYSSEVFPLRLRAQGCSIGVAVNRGVSGIIGMTFISMYKALTIGGAFFVFAVVAAIGWVFMFTMFPETQGRNLEEIEVLFGSYFGWRKTLKDLKKKEAAEAKNVCIVA</sequence>
<dbReference type="SUPFAM" id="SSF103473">
    <property type="entry name" value="MFS general substrate transporter"/>
    <property type="match status" value="1"/>
</dbReference>
<dbReference type="InterPro" id="IPR005829">
    <property type="entry name" value="Sugar_transporter_CS"/>
</dbReference>
<evidence type="ECO:0000256" key="5">
    <source>
        <dbReference type="ARBA" id="ARBA00022692"/>
    </source>
</evidence>
<evidence type="ECO:0000256" key="11">
    <source>
        <dbReference type="SAM" id="Coils"/>
    </source>
</evidence>
<dbReference type="NCBIfam" id="TIGR00879">
    <property type="entry name" value="SP"/>
    <property type="match status" value="1"/>
</dbReference>
<dbReference type="InterPro" id="IPR045262">
    <property type="entry name" value="STP/PLT_plant"/>
</dbReference>
<accession>A9QU41</accession>
<keyword evidence="5 12" id="KW-0812">Transmembrane</keyword>
<keyword evidence="4" id="KW-0762">Sugar transport</keyword>
<feature type="transmembrane region" description="Helical" evidence="12">
    <location>
        <begin position="105"/>
        <end position="125"/>
    </location>
</feature>
<dbReference type="Gene3D" id="1.20.1250.20">
    <property type="entry name" value="MFS general substrate transporter like domains"/>
    <property type="match status" value="1"/>
</dbReference>
<feature type="domain" description="Major facilitator superfamily (MFS) profile" evidence="13">
    <location>
        <begin position="38"/>
        <end position="485"/>
    </location>
</feature>
<feature type="coiled-coil region" evidence="11">
    <location>
        <begin position="227"/>
        <end position="254"/>
    </location>
</feature>
<dbReference type="PROSITE" id="PS50850">
    <property type="entry name" value="MFS"/>
    <property type="match status" value="1"/>
</dbReference>
<dbReference type="InterPro" id="IPR020846">
    <property type="entry name" value="MFS_dom"/>
</dbReference>
<keyword evidence="3 10" id="KW-0813">Transport</keyword>
<evidence type="ECO:0000256" key="4">
    <source>
        <dbReference type="ARBA" id="ARBA00022597"/>
    </source>
</evidence>
<evidence type="ECO:0000256" key="7">
    <source>
        <dbReference type="ARBA" id="ARBA00022989"/>
    </source>
</evidence>
<comment type="similarity">
    <text evidence="2 10">Belongs to the major facilitator superfamily. Sugar transporter (TC 2.A.1.1) family.</text>
</comment>
<evidence type="ECO:0000256" key="3">
    <source>
        <dbReference type="ARBA" id="ARBA00022448"/>
    </source>
</evidence>
<keyword evidence="11" id="KW-0175">Coiled coil</keyword>
<dbReference type="EMBL" id="EU262657">
    <property type="protein sequence ID" value="ABX71752.1"/>
    <property type="molecule type" value="Genomic_DNA"/>
</dbReference>
<dbReference type="InterPro" id="IPR005828">
    <property type="entry name" value="MFS_sugar_transport-like"/>
</dbReference>
<feature type="transmembrane region" description="Helical" evidence="12">
    <location>
        <begin position="456"/>
        <end position="478"/>
    </location>
</feature>